<organism evidence="1 2">
    <name type="scientific">Pseudomonas sichuanensis</name>
    <dbReference type="NCBI Taxonomy" id="2213015"/>
    <lineage>
        <taxon>Bacteria</taxon>
        <taxon>Pseudomonadati</taxon>
        <taxon>Pseudomonadota</taxon>
        <taxon>Gammaproteobacteria</taxon>
        <taxon>Pseudomonadales</taxon>
        <taxon>Pseudomonadaceae</taxon>
        <taxon>Pseudomonas</taxon>
    </lineage>
</organism>
<dbReference type="RefSeq" id="WP_347149743.1">
    <property type="nucleotide sequence ID" value="NZ_JBDLYL010000007.1"/>
</dbReference>
<protein>
    <submittedName>
        <fullName evidence="1">Uncharacterized protein</fullName>
    </submittedName>
</protein>
<dbReference type="Proteomes" id="UP001424532">
    <property type="component" value="Unassembled WGS sequence"/>
</dbReference>
<evidence type="ECO:0000313" key="2">
    <source>
        <dbReference type="Proteomes" id="UP001424532"/>
    </source>
</evidence>
<comment type="caution">
    <text evidence="1">The sequence shown here is derived from an EMBL/GenBank/DDBJ whole genome shotgun (WGS) entry which is preliminary data.</text>
</comment>
<accession>A0ABV0DER5</accession>
<name>A0ABV0DER5_9PSED</name>
<sequence>MAVGTYELGPTNAFQGAVEVGVDGSIEATEGTLTIDAFSETSRKGSFNFKAGRYEVVGTFDITV</sequence>
<evidence type="ECO:0000313" key="1">
    <source>
        <dbReference type="EMBL" id="MEN8639867.1"/>
    </source>
</evidence>
<proteinExistence type="predicted"/>
<dbReference type="EMBL" id="JBDLYL010000007">
    <property type="protein sequence ID" value="MEN8639867.1"/>
    <property type="molecule type" value="Genomic_DNA"/>
</dbReference>
<reference evidence="1 2" key="1">
    <citation type="submission" date="2024-05" db="EMBL/GenBank/DDBJ databases">
        <title>Sequence of Lycoming College course isolates.</title>
        <authorList>
            <person name="Reigle C.A."/>
            <person name="Newman J.D."/>
        </authorList>
    </citation>
    <scope>NUCLEOTIDE SEQUENCE [LARGE SCALE GENOMIC DNA]</scope>
    <source>
        <strain evidence="1 2">CAR-09</strain>
    </source>
</reference>
<keyword evidence="2" id="KW-1185">Reference proteome</keyword>
<gene>
    <name evidence="1" type="ORF">ABFE88_09440</name>
</gene>